<sequence>MGQMGWMGPYVEREGEKQYMGDLAKAKRLLQHLFKYKRDVVFVAITIFVSTAVGMTSPYVLGLAVNSILARNMHGVYLFAGLYAALYLLNYAFEGRRTYLMPVLAQRVIKDLRDMCFESLQRVNASYYTRRPSGRIISNVTNDAEALSDFLTFQLPQVLAGLTAIVGSIGLMVYLDPSLTLVSLSIIPVLAVFSALMQKRVRERFFETRRKIAAVTSNFQEVVGGIKVVKSFAREEEEARRFDRVNTENLVANLRASKLSAFYNSMVQIIEAIGIAIVLFFGARQVLSSAITVGILVSFVLYVQNFFNPVLQLSLFYNSYQSAMTGLDRVYRLIDEGGKVAPKPNLLRVRRLEGQVEFVDVRFRYDGREVLHGVSFIMPTGSKVALIGPTGAGKTTIVSLLLKYYEPSGGRILVDGIDLTQIDTESFRQHVAVVFQENTLFEGSVMENIRFGNPALTEEQVKRLMVEYGLDAMLSRLPQGYFTILSERGSNISEGQKQLIGLARAIVKQPSILILDEATSQLDPPAERAIQDTVTKLMQNRSVLIVAHRLTTIMMCDSVVYVEDGRVVTQGPPAKVLQENPRLMGMYRYQTTFGDRV</sequence>
<dbReference type="GO" id="GO:0005524">
    <property type="term" value="F:ATP binding"/>
    <property type="evidence" value="ECO:0007669"/>
    <property type="project" value="UniProtKB-KW"/>
</dbReference>
<feature type="transmembrane region" description="Helical" evidence="9">
    <location>
        <begin position="40"/>
        <end position="61"/>
    </location>
</feature>
<dbReference type="Gene3D" id="3.40.50.300">
    <property type="entry name" value="P-loop containing nucleotide triphosphate hydrolases"/>
    <property type="match status" value="1"/>
</dbReference>
<evidence type="ECO:0000256" key="8">
    <source>
        <dbReference type="ARBA" id="ARBA00023136"/>
    </source>
</evidence>
<feature type="transmembrane region" description="Helical" evidence="9">
    <location>
        <begin position="287"/>
        <end position="307"/>
    </location>
</feature>
<dbReference type="GO" id="GO:0016887">
    <property type="term" value="F:ATP hydrolysis activity"/>
    <property type="evidence" value="ECO:0007669"/>
    <property type="project" value="InterPro"/>
</dbReference>
<evidence type="ECO:0000256" key="4">
    <source>
        <dbReference type="ARBA" id="ARBA00022692"/>
    </source>
</evidence>
<evidence type="ECO:0000313" key="13">
    <source>
        <dbReference type="Proteomes" id="UP000240322"/>
    </source>
</evidence>
<dbReference type="FunFam" id="3.40.50.300:FF:000299">
    <property type="entry name" value="ABC transporter ATP-binding protein/permease"/>
    <property type="match status" value="1"/>
</dbReference>
<dbReference type="EMBL" id="NEXE01000021">
    <property type="protein sequence ID" value="PSN91635.1"/>
    <property type="molecule type" value="Genomic_DNA"/>
</dbReference>
<dbReference type="Pfam" id="PF00664">
    <property type="entry name" value="ABC_membrane"/>
    <property type="match status" value="1"/>
</dbReference>
<dbReference type="CDD" id="cd18545">
    <property type="entry name" value="ABC_6TM_YknV_like"/>
    <property type="match status" value="1"/>
</dbReference>
<keyword evidence="5" id="KW-0547">Nucleotide-binding</keyword>
<comment type="subcellular location">
    <subcellularLocation>
        <location evidence="1">Cell membrane</location>
        <topology evidence="1">Multi-pass membrane protein</topology>
    </subcellularLocation>
</comment>
<feature type="transmembrane region" description="Helical" evidence="9">
    <location>
        <begin position="181"/>
        <end position="201"/>
    </location>
</feature>
<evidence type="ECO:0000256" key="2">
    <source>
        <dbReference type="ARBA" id="ARBA00022448"/>
    </source>
</evidence>
<name>A0A2R6AZ21_9ARCH</name>
<gene>
    <name evidence="12" type="ORF">B9Q03_03685</name>
</gene>
<dbReference type="Gene3D" id="1.20.1560.10">
    <property type="entry name" value="ABC transporter type 1, transmembrane domain"/>
    <property type="match status" value="1"/>
</dbReference>
<dbReference type="GO" id="GO:0015421">
    <property type="term" value="F:ABC-type oligopeptide transporter activity"/>
    <property type="evidence" value="ECO:0007669"/>
    <property type="project" value="TreeGrafter"/>
</dbReference>
<dbReference type="InterPro" id="IPR039421">
    <property type="entry name" value="Type_1_exporter"/>
</dbReference>
<keyword evidence="4 9" id="KW-0812">Transmembrane</keyword>
<evidence type="ECO:0000259" key="11">
    <source>
        <dbReference type="PROSITE" id="PS50929"/>
    </source>
</evidence>
<evidence type="ECO:0000256" key="6">
    <source>
        <dbReference type="ARBA" id="ARBA00022840"/>
    </source>
</evidence>
<dbReference type="SUPFAM" id="SSF52540">
    <property type="entry name" value="P-loop containing nucleoside triphosphate hydrolases"/>
    <property type="match status" value="1"/>
</dbReference>
<keyword evidence="6" id="KW-0067">ATP-binding</keyword>
<evidence type="ECO:0000256" key="3">
    <source>
        <dbReference type="ARBA" id="ARBA00022475"/>
    </source>
</evidence>
<dbReference type="PROSITE" id="PS50893">
    <property type="entry name" value="ABC_TRANSPORTER_2"/>
    <property type="match status" value="1"/>
</dbReference>
<dbReference type="Pfam" id="PF00005">
    <property type="entry name" value="ABC_tran"/>
    <property type="match status" value="1"/>
</dbReference>
<evidence type="ECO:0000256" key="5">
    <source>
        <dbReference type="ARBA" id="ARBA00022741"/>
    </source>
</evidence>
<protein>
    <recommendedName>
        <fullName evidence="14">ABC transporter</fullName>
    </recommendedName>
</protein>
<dbReference type="InterPro" id="IPR011527">
    <property type="entry name" value="ABC1_TM_dom"/>
</dbReference>
<dbReference type="InterPro" id="IPR036640">
    <property type="entry name" value="ABC1_TM_sf"/>
</dbReference>
<evidence type="ECO:0000259" key="10">
    <source>
        <dbReference type="PROSITE" id="PS50893"/>
    </source>
</evidence>
<dbReference type="SUPFAM" id="SSF90123">
    <property type="entry name" value="ABC transporter transmembrane region"/>
    <property type="match status" value="1"/>
</dbReference>
<dbReference type="PROSITE" id="PS50929">
    <property type="entry name" value="ABC_TM1F"/>
    <property type="match status" value="1"/>
</dbReference>
<proteinExistence type="predicted"/>
<feature type="transmembrane region" description="Helical" evidence="9">
    <location>
        <begin position="158"/>
        <end position="175"/>
    </location>
</feature>
<feature type="transmembrane region" description="Helical" evidence="9">
    <location>
        <begin position="73"/>
        <end position="93"/>
    </location>
</feature>
<keyword evidence="2" id="KW-0813">Transport</keyword>
<evidence type="ECO:0000256" key="9">
    <source>
        <dbReference type="SAM" id="Phobius"/>
    </source>
</evidence>
<dbReference type="AlphaFoldDB" id="A0A2R6AZ21"/>
<evidence type="ECO:0000256" key="1">
    <source>
        <dbReference type="ARBA" id="ARBA00004651"/>
    </source>
</evidence>
<dbReference type="InterPro" id="IPR003439">
    <property type="entry name" value="ABC_transporter-like_ATP-bd"/>
</dbReference>
<feature type="domain" description="ABC transporter" evidence="10">
    <location>
        <begin position="356"/>
        <end position="589"/>
    </location>
</feature>
<feature type="transmembrane region" description="Helical" evidence="9">
    <location>
        <begin position="261"/>
        <end position="281"/>
    </location>
</feature>
<keyword evidence="8 9" id="KW-0472">Membrane</keyword>
<dbReference type="PANTHER" id="PTHR43394:SF1">
    <property type="entry name" value="ATP-BINDING CASSETTE SUB-FAMILY B MEMBER 10, MITOCHONDRIAL"/>
    <property type="match status" value="1"/>
</dbReference>
<keyword evidence="7 9" id="KW-1133">Transmembrane helix</keyword>
<evidence type="ECO:0000313" key="12">
    <source>
        <dbReference type="EMBL" id="PSN91635.1"/>
    </source>
</evidence>
<evidence type="ECO:0008006" key="14">
    <source>
        <dbReference type="Google" id="ProtNLM"/>
    </source>
</evidence>
<dbReference type="InterPro" id="IPR027417">
    <property type="entry name" value="P-loop_NTPase"/>
</dbReference>
<keyword evidence="3" id="KW-1003">Cell membrane</keyword>
<dbReference type="GO" id="GO:0005886">
    <property type="term" value="C:plasma membrane"/>
    <property type="evidence" value="ECO:0007669"/>
    <property type="project" value="UniProtKB-SubCell"/>
</dbReference>
<dbReference type="InterPro" id="IPR003593">
    <property type="entry name" value="AAA+_ATPase"/>
</dbReference>
<comment type="caution">
    <text evidence="12">The sequence shown here is derived from an EMBL/GenBank/DDBJ whole genome shotgun (WGS) entry which is preliminary data.</text>
</comment>
<reference evidence="12 13" key="1">
    <citation type="submission" date="2017-04" db="EMBL/GenBank/DDBJ databases">
        <title>Novel microbial lineages endemic to geothermal iron-oxide mats fill important gaps in the evolutionary history of Archaea.</title>
        <authorList>
            <person name="Jay Z.J."/>
            <person name="Beam J.P."/>
            <person name="Dlakic M."/>
            <person name="Rusch D.B."/>
            <person name="Kozubal M.A."/>
            <person name="Inskeep W.P."/>
        </authorList>
    </citation>
    <scope>NUCLEOTIDE SEQUENCE [LARGE SCALE GENOMIC DNA]</scope>
    <source>
        <strain evidence="12">OSP_D</strain>
    </source>
</reference>
<organism evidence="12 13">
    <name type="scientific">Candidatus Marsarchaeota G2 archaeon OSP_D</name>
    <dbReference type="NCBI Taxonomy" id="1978157"/>
    <lineage>
        <taxon>Archaea</taxon>
        <taxon>Candidatus Marsarchaeota</taxon>
        <taxon>Candidatus Marsarchaeota group 2</taxon>
    </lineage>
</organism>
<dbReference type="Proteomes" id="UP000240322">
    <property type="component" value="Unassembled WGS sequence"/>
</dbReference>
<dbReference type="SMART" id="SM00382">
    <property type="entry name" value="AAA"/>
    <property type="match status" value="1"/>
</dbReference>
<dbReference type="PANTHER" id="PTHR43394">
    <property type="entry name" value="ATP-DEPENDENT PERMEASE MDL1, MITOCHONDRIAL"/>
    <property type="match status" value="1"/>
</dbReference>
<feature type="domain" description="ABC transmembrane type-1" evidence="11">
    <location>
        <begin position="41"/>
        <end position="322"/>
    </location>
</feature>
<accession>A0A2R6AZ21</accession>
<evidence type="ECO:0000256" key="7">
    <source>
        <dbReference type="ARBA" id="ARBA00022989"/>
    </source>
</evidence>